<dbReference type="SUPFAM" id="SSF52047">
    <property type="entry name" value="RNI-like"/>
    <property type="match status" value="1"/>
</dbReference>
<dbReference type="AlphaFoldDB" id="A0A2S5B8R7"/>
<evidence type="ECO:0000313" key="1">
    <source>
        <dbReference type="EMBL" id="POY73173.1"/>
    </source>
</evidence>
<proteinExistence type="predicted"/>
<dbReference type="EMBL" id="PJQD01000039">
    <property type="protein sequence ID" value="POY73173.1"/>
    <property type="molecule type" value="Genomic_DNA"/>
</dbReference>
<evidence type="ECO:0000313" key="2">
    <source>
        <dbReference type="Proteomes" id="UP000237144"/>
    </source>
</evidence>
<protein>
    <recommendedName>
        <fullName evidence="3">F-box domain-containing protein</fullName>
    </recommendedName>
</protein>
<keyword evidence="2" id="KW-1185">Reference proteome</keyword>
<comment type="caution">
    <text evidence="1">The sequence shown here is derived from an EMBL/GenBank/DDBJ whole genome shotgun (WGS) entry which is preliminary data.</text>
</comment>
<gene>
    <name evidence="1" type="ORF">BMF94_3803</name>
</gene>
<evidence type="ECO:0008006" key="3">
    <source>
        <dbReference type="Google" id="ProtNLM"/>
    </source>
</evidence>
<accession>A0A2S5B8R7</accession>
<name>A0A2S5B8R7_9BASI</name>
<organism evidence="1 2">
    <name type="scientific">Rhodotorula taiwanensis</name>
    <dbReference type="NCBI Taxonomy" id="741276"/>
    <lineage>
        <taxon>Eukaryota</taxon>
        <taxon>Fungi</taxon>
        <taxon>Dikarya</taxon>
        <taxon>Basidiomycota</taxon>
        <taxon>Pucciniomycotina</taxon>
        <taxon>Microbotryomycetes</taxon>
        <taxon>Sporidiobolales</taxon>
        <taxon>Sporidiobolaceae</taxon>
        <taxon>Rhodotorula</taxon>
    </lineage>
</organism>
<reference evidence="1 2" key="1">
    <citation type="journal article" date="2018" name="Front. Microbiol.">
        <title>Prospects for Fungal Bioremediation of Acidic Radioactive Waste Sites: Characterization and Genome Sequence of Rhodotorula taiwanensis MD1149.</title>
        <authorList>
            <person name="Tkavc R."/>
            <person name="Matrosova V.Y."/>
            <person name="Grichenko O.E."/>
            <person name="Gostincar C."/>
            <person name="Volpe R.P."/>
            <person name="Klimenkova P."/>
            <person name="Gaidamakova E.K."/>
            <person name="Zhou C.E."/>
            <person name="Stewart B.J."/>
            <person name="Lyman M.G."/>
            <person name="Malfatti S.A."/>
            <person name="Rubinfeld B."/>
            <person name="Courtot M."/>
            <person name="Singh J."/>
            <person name="Dalgard C.L."/>
            <person name="Hamilton T."/>
            <person name="Frey K.G."/>
            <person name="Gunde-Cimerman N."/>
            <person name="Dugan L."/>
            <person name="Daly M.J."/>
        </authorList>
    </citation>
    <scope>NUCLEOTIDE SEQUENCE [LARGE SCALE GENOMIC DNA]</scope>
    <source>
        <strain evidence="1 2">MD1149</strain>
    </source>
</reference>
<dbReference type="Proteomes" id="UP000237144">
    <property type="component" value="Unassembled WGS sequence"/>
</dbReference>
<sequence length="428" mass="48362">MAVFLDLPDELLELIFAIARVRYWNVDYAAGRMDVRLLLVQKSRLEPIVEKLFSAYIDGPPNGQDPLTYYARLLLRPPEIKKAVRALMLDLPVDPRAALACAALIAQLPSLEHLFISSSEPIPGDQTLVLPLGVLQACATIRDLFRLEFWGRCVLPPGPLPPLPRLQVVRMYASSLDTGMSSYLAAAHIKRLHLYFSTQADATFDAGPLATVEDLVVEFLEPFFPDYFETLVCKLRRRFNECSQDLELQSLTIDAPLCHYDVDLRWLNSLRRAPLRVLKLLFASARTLKYPQVTLPQLQRLVISACADLTEPTTLQDLLAFLKRLPKLKVFDLRAETLYKTKGRRQVSLSKALAPELSEDASELRAVVDCLQEKGTVEFCARTNASPSEQFFGLYTARAEQFLRWTRQGADFKPSVFWDVLFEASSQA</sequence>